<sequence>MSGGYEALRTIASSWLLIAIPTPAIAPQEEAKPSTFIFNHPCGGGNQVDWMVTLSAEDKAAGGICVDGTPSRIGKIPSFPFVGNCAYNSTMAMEFALCSASGTGGTAEPARVSCTTFAVVIQRSPQSPLHLICRSDGYLARLIGMIKAQTCEPKSTPLALAMHKDSHGISKFKPKIRIIHIFAPEIIKTDVANFRELVQRLTGKPTDRKIRKKKSRSVTVEESRTLCRKPIKTTELQDGFQSLEYGEIIKEEEEMWGCENSSGFFGGLGDFNGFIQGLGDFPLLPLRASHMDVFGETQIS</sequence>
<gene>
    <name evidence="3" type="ORF">HHK36_017437</name>
</gene>
<accession>A0A835DBX3</accession>
<protein>
    <recommendedName>
        <fullName evidence="2">VQ domain-containing protein</fullName>
    </recommendedName>
</protein>
<evidence type="ECO:0000256" key="1">
    <source>
        <dbReference type="SAM" id="SignalP"/>
    </source>
</evidence>
<proteinExistence type="predicted"/>
<feature type="chain" id="PRO_5032381589" description="VQ domain-containing protein" evidence="1">
    <location>
        <begin position="27"/>
        <end position="300"/>
    </location>
</feature>
<dbReference type="Proteomes" id="UP000655225">
    <property type="component" value="Unassembled WGS sequence"/>
</dbReference>
<organism evidence="3 4">
    <name type="scientific">Tetracentron sinense</name>
    <name type="common">Spur-leaf</name>
    <dbReference type="NCBI Taxonomy" id="13715"/>
    <lineage>
        <taxon>Eukaryota</taxon>
        <taxon>Viridiplantae</taxon>
        <taxon>Streptophyta</taxon>
        <taxon>Embryophyta</taxon>
        <taxon>Tracheophyta</taxon>
        <taxon>Spermatophyta</taxon>
        <taxon>Magnoliopsida</taxon>
        <taxon>Trochodendrales</taxon>
        <taxon>Trochodendraceae</taxon>
        <taxon>Tetracentron</taxon>
    </lineage>
</organism>
<dbReference type="PANTHER" id="PTHR33143">
    <property type="entry name" value="F16F4.1 PROTEIN-RELATED"/>
    <property type="match status" value="1"/>
</dbReference>
<reference evidence="3 4" key="1">
    <citation type="submission" date="2020-04" db="EMBL/GenBank/DDBJ databases">
        <title>Plant Genome Project.</title>
        <authorList>
            <person name="Zhang R.-G."/>
        </authorList>
    </citation>
    <scope>NUCLEOTIDE SEQUENCE [LARGE SCALE GENOMIC DNA]</scope>
    <source>
        <strain evidence="3">YNK0</strain>
        <tissue evidence="3">Leaf</tissue>
    </source>
</reference>
<dbReference type="InterPro" id="IPR008889">
    <property type="entry name" value="VQ"/>
</dbReference>
<keyword evidence="1" id="KW-0732">Signal</keyword>
<dbReference type="InterPro" id="IPR039607">
    <property type="entry name" value="VQ_8/17/18/20/21/25"/>
</dbReference>
<dbReference type="OrthoDB" id="693437at2759"/>
<dbReference type="GO" id="GO:0005634">
    <property type="term" value="C:nucleus"/>
    <property type="evidence" value="ECO:0007669"/>
    <property type="project" value="TreeGrafter"/>
</dbReference>
<feature type="signal peptide" evidence="1">
    <location>
        <begin position="1"/>
        <end position="26"/>
    </location>
</feature>
<keyword evidence="4" id="KW-1185">Reference proteome</keyword>
<dbReference type="EMBL" id="JABCRI010000011">
    <property type="protein sequence ID" value="KAF8398508.1"/>
    <property type="molecule type" value="Genomic_DNA"/>
</dbReference>
<feature type="domain" description="VQ" evidence="2">
    <location>
        <begin position="181"/>
        <end position="206"/>
    </location>
</feature>
<name>A0A835DBX3_TETSI</name>
<dbReference type="PANTHER" id="PTHR33143:SF3">
    <property type="entry name" value="VQ MOTIF-CONTAINING PROTEIN 17-RELATED"/>
    <property type="match status" value="1"/>
</dbReference>
<evidence type="ECO:0000313" key="4">
    <source>
        <dbReference type="Proteomes" id="UP000655225"/>
    </source>
</evidence>
<dbReference type="Pfam" id="PF05678">
    <property type="entry name" value="VQ"/>
    <property type="match status" value="1"/>
</dbReference>
<comment type="caution">
    <text evidence="3">The sequence shown here is derived from an EMBL/GenBank/DDBJ whole genome shotgun (WGS) entry which is preliminary data.</text>
</comment>
<dbReference type="AlphaFoldDB" id="A0A835DBX3"/>
<evidence type="ECO:0000313" key="3">
    <source>
        <dbReference type="EMBL" id="KAF8398508.1"/>
    </source>
</evidence>
<evidence type="ECO:0000259" key="2">
    <source>
        <dbReference type="Pfam" id="PF05678"/>
    </source>
</evidence>